<dbReference type="Gene3D" id="3.40.50.10860">
    <property type="entry name" value="Leucine Dehydrogenase, chain A, domain 1"/>
    <property type="match status" value="1"/>
</dbReference>
<keyword evidence="13" id="KW-1185">Reference proteome</keyword>
<feature type="binding site" evidence="8">
    <location>
        <position position="79"/>
    </location>
    <ligand>
        <name>NADP(+)</name>
        <dbReference type="ChEBI" id="CHEBI:58349"/>
    </ligand>
</feature>
<evidence type="ECO:0000256" key="4">
    <source>
        <dbReference type="ARBA" id="ARBA00022857"/>
    </source>
</evidence>
<evidence type="ECO:0000256" key="5">
    <source>
        <dbReference type="ARBA" id="ARBA00023002"/>
    </source>
</evidence>
<dbReference type="Pfam" id="PF01488">
    <property type="entry name" value="Shikimate_DH"/>
    <property type="match status" value="1"/>
</dbReference>
<dbReference type="InterPro" id="IPR022893">
    <property type="entry name" value="Shikimate_DH_fam"/>
</dbReference>
<dbReference type="Proteomes" id="UP001201549">
    <property type="component" value="Unassembled WGS sequence"/>
</dbReference>
<evidence type="ECO:0000256" key="8">
    <source>
        <dbReference type="HAMAP-Rule" id="MF_00222"/>
    </source>
</evidence>
<gene>
    <name evidence="8 12" type="primary">aroE</name>
    <name evidence="12" type="ORF">L9G74_17025</name>
</gene>
<dbReference type="PANTHER" id="PTHR21089">
    <property type="entry name" value="SHIKIMATE DEHYDROGENASE"/>
    <property type="match status" value="1"/>
</dbReference>
<feature type="domain" description="Quinate/shikimate 5-dehydrogenase/glutamyl-tRNA reductase" evidence="9">
    <location>
        <begin position="117"/>
        <end position="190"/>
    </location>
</feature>
<comment type="function">
    <text evidence="8">Involved in the biosynthesis of the chorismate, which leads to the biosynthesis of aromatic amino acids. Catalyzes the reversible NADPH linked reduction of 3-dehydroshikimate (DHSA) to yield shikimate (SA).</text>
</comment>
<feature type="domain" description="Shikimate dehydrogenase substrate binding N-terminal" evidence="10">
    <location>
        <begin position="7"/>
        <end position="90"/>
    </location>
</feature>
<feature type="binding site" evidence="8">
    <location>
        <position position="212"/>
    </location>
    <ligand>
        <name>NADP(+)</name>
        <dbReference type="ChEBI" id="CHEBI:58349"/>
    </ligand>
</feature>
<dbReference type="NCBIfam" id="TIGR00507">
    <property type="entry name" value="aroE"/>
    <property type="match status" value="1"/>
</dbReference>
<feature type="binding site" evidence="8">
    <location>
        <begin position="127"/>
        <end position="131"/>
    </location>
    <ligand>
        <name>NADP(+)</name>
        <dbReference type="ChEBI" id="CHEBI:58349"/>
    </ligand>
</feature>
<comment type="caution">
    <text evidence="12">The sequence shown here is derived from an EMBL/GenBank/DDBJ whole genome shotgun (WGS) entry which is preliminary data.</text>
</comment>
<evidence type="ECO:0000313" key="13">
    <source>
        <dbReference type="Proteomes" id="UP001201549"/>
    </source>
</evidence>
<evidence type="ECO:0000256" key="6">
    <source>
        <dbReference type="ARBA" id="ARBA00023141"/>
    </source>
</evidence>
<feature type="binding site" evidence="8">
    <location>
        <position position="88"/>
    </location>
    <ligand>
        <name>shikimate</name>
        <dbReference type="ChEBI" id="CHEBI:36208"/>
    </ligand>
</feature>
<dbReference type="SUPFAM" id="SSF51735">
    <property type="entry name" value="NAD(P)-binding Rossmann-fold domains"/>
    <property type="match status" value="1"/>
</dbReference>
<comment type="catalytic activity">
    <reaction evidence="7 8">
        <text>shikimate + NADP(+) = 3-dehydroshikimate + NADPH + H(+)</text>
        <dbReference type="Rhea" id="RHEA:17737"/>
        <dbReference type="ChEBI" id="CHEBI:15378"/>
        <dbReference type="ChEBI" id="CHEBI:16630"/>
        <dbReference type="ChEBI" id="CHEBI:36208"/>
        <dbReference type="ChEBI" id="CHEBI:57783"/>
        <dbReference type="ChEBI" id="CHEBI:58349"/>
        <dbReference type="EC" id="1.1.1.25"/>
    </reaction>
</comment>
<sequence>MTDNYVVMGNPIAHSKSPEIHRAFAAQTQQALNYQTLLVPLEAFADTAKQFFAAAQAKGANVTVPFKEQAFALCDELSERAQLAGAVNTLIKLDNGKLRGDNTDGLGLVSDLQAHVDLHGAKVLLLGAGGAAKGCLLPLLEAGVASIDIFNRTYAKAQQLAAVAPATCQACESESLAQGYDVVINSTSASLNGQLPDVPGSIIAAHTLCYDMMYGKEITAFNQWAQAQGAKQVIDGLGMLVGQAAHSFNLWRGVLPAVTPVLQQLRQQLEQQS</sequence>
<comment type="similarity">
    <text evidence="8">Belongs to the shikimate dehydrogenase family.</text>
</comment>
<feature type="binding site" evidence="8">
    <location>
        <position position="104"/>
    </location>
    <ligand>
        <name>shikimate</name>
        <dbReference type="ChEBI" id="CHEBI:36208"/>
    </ligand>
</feature>
<accession>A0ABT2FPI8</accession>
<feature type="binding site" evidence="8">
    <location>
        <begin position="151"/>
        <end position="156"/>
    </location>
    <ligand>
        <name>NADP(+)</name>
        <dbReference type="ChEBI" id="CHEBI:58349"/>
    </ligand>
</feature>
<evidence type="ECO:0000256" key="3">
    <source>
        <dbReference type="ARBA" id="ARBA00022605"/>
    </source>
</evidence>
<feature type="binding site" evidence="8">
    <location>
        <position position="243"/>
    </location>
    <ligand>
        <name>shikimate</name>
        <dbReference type="ChEBI" id="CHEBI:36208"/>
    </ligand>
</feature>
<evidence type="ECO:0000256" key="1">
    <source>
        <dbReference type="ARBA" id="ARBA00004871"/>
    </source>
</evidence>
<dbReference type="EMBL" id="JAKOGG010000017">
    <property type="protein sequence ID" value="MCS4558143.1"/>
    <property type="molecule type" value="Genomic_DNA"/>
</dbReference>
<organism evidence="12 13">
    <name type="scientific">Shewanella electrica</name>
    <dbReference type="NCBI Taxonomy" id="515560"/>
    <lineage>
        <taxon>Bacteria</taxon>
        <taxon>Pseudomonadati</taxon>
        <taxon>Pseudomonadota</taxon>
        <taxon>Gammaproteobacteria</taxon>
        <taxon>Alteromonadales</taxon>
        <taxon>Shewanellaceae</taxon>
        <taxon>Shewanella</taxon>
    </lineage>
</organism>
<evidence type="ECO:0000313" key="12">
    <source>
        <dbReference type="EMBL" id="MCS4558143.1"/>
    </source>
</evidence>
<evidence type="ECO:0000256" key="7">
    <source>
        <dbReference type="ARBA" id="ARBA00049442"/>
    </source>
</evidence>
<comment type="pathway">
    <text evidence="1 8">Metabolic intermediate biosynthesis; chorismate biosynthesis; chorismate from D-erythrose 4-phosphate and phosphoenolpyruvate: step 4/7.</text>
</comment>
<dbReference type="InterPro" id="IPR011342">
    <property type="entry name" value="Shikimate_DH"/>
</dbReference>
<evidence type="ECO:0000259" key="9">
    <source>
        <dbReference type="Pfam" id="PF01488"/>
    </source>
</evidence>
<dbReference type="PANTHER" id="PTHR21089:SF1">
    <property type="entry name" value="BIFUNCTIONAL 3-DEHYDROQUINATE DEHYDRATASE_SHIKIMATE DEHYDROGENASE, CHLOROPLASTIC"/>
    <property type="match status" value="1"/>
</dbReference>
<feature type="binding site" evidence="8">
    <location>
        <position position="63"/>
    </location>
    <ligand>
        <name>shikimate</name>
        <dbReference type="ChEBI" id="CHEBI:36208"/>
    </ligand>
</feature>
<dbReference type="InterPro" id="IPR036291">
    <property type="entry name" value="NAD(P)-bd_dom_sf"/>
</dbReference>
<dbReference type="InterPro" id="IPR013708">
    <property type="entry name" value="Shikimate_DH-bd_N"/>
</dbReference>
<dbReference type="GO" id="GO:0004764">
    <property type="term" value="F:shikimate 3-dehydrogenase (NADP+) activity"/>
    <property type="evidence" value="ECO:0007669"/>
    <property type="project" value="UniProtKB-EC"/>
</dbReference>
<keyword evidence="5 8" id="KW-0560">Oxidoreductase</keyword>
<reference evidence="13" key="1">
    <citation type="submission" date="2023-07" db="EMBL/GenBank/DDBJ databases">
        <title>Shewanella mangrovi sp. nov., an acetaldehyde- degrading bacterium isolated from mangrove sediment.</title>
        <authorList>
            <person name="Liu Y."/>
        </authorList>
    </citation>
    <scope>NUCLEOTIDE SEQUENCE [LARGE SCALE GENOMIC DNA]</scope>
    <source>
        <strain evidence="13">C32</strain>
    </source>
</reference>
<evidence type="ECO:0000259" key="10">
    <source>
        <dbReference type="Pfam" id="PF08501"/>
    </source>
</evidence>
<feature type="domain" description="SDH C-terminal" evidence="11">
    <location>
        <begin position="236"/>
        <end position="266"/>
    </location>
</feature>
<feature type="binding site" evidence="8">
    <location>
        <position position="236"/>
    </location>
    <ligand>
        <name>NADP(+)</name>
        <dbReference type="ChEBI" id="CHEBI:58349"/>
    </ligand>
</feature>
<evidence type="ECO:0000256" key="2">
    <source>
        <dbReference type="ARBA" id="ARBA00012962"/>
    </source>
</evidence>
<dbReference type="SUPFAM" id="SSF53223">
    <property type="entry name" value="Aminoacid dehydrogenase-like, N-terminal domain"/>
    <property type="match status" value="1"/>
</dbReference>
<dbReference type="Gene3D" id="3.40.50.720">
    <property type="entry name" value="NAD(P)-binding Rossmann-like Domain"/>
    <property type="match status" value="1"/>
</dbReference>
<dbReference type="InterPro" id="IPR006151">
    <property type="entry name" value="Shikm_DH/Glu-tRNA_Rdtase"/>
</dbReference>
<proteinExistence type="inferred from homology"/>
<dbReference type="InterPro" id="IPR046346">
    <property type="entry name" value="Aminoacid_DH-like_N_sf"/>
</dbReference>
<dbReference type="InterPro" id="IPR041121">
    <property type="entry name" value="SDH_C"/>
</dbReference>
<evidence type="ECO:0000259" key="11">
    <source>
        <dbReference type="Pfam" id="PF18317"/>
    </source>
</evidence>
<feature type="active site" description="Proton acceptor" evidence="8">
    <location>
        <position position="67"/>
    </location>
</feature>
<keyword evidence="3 8" id="KW-0028">Amino-acid biosynthesis</keyword>
<dbReference type="EC" id="1.1.1.25" evidence="2 8"/>
<keyword evidence="6 8" id="KW-0057">Aromatic amino acid biosynthesis</keyword>
<dbReference type="RefSeq" id="WP_238897870.1">
    <property type="nucleotide sequence ID" value="NZ_JAKOGG010000017.1"/>
</dbReference>
<comment type="subunit">
    <text evidence="8">Homodimer.</text>
</comment>
<dbReference type="CDD" id="cd01065">
    <property type="entry name" value="NAD_bind_Shikimate_DH"/>
    <property type="match status" value="1"/>
</dbReference>
<dbReference type="HAMAP" id="MF_00222">
    <property type="entry name" value="Shikimate_DH_AroE"/>
    <property type="match status" value="1"/>
</dbReference>
<feature type="binding site" evidence="8">
    <location>
        <begin position="15"/>
        <end position="17"/>
    </location>
    <ligand>
        <name>shikimate</name>
        <dbReference type="ChEBI" id="CHEBI:36208"/>
    </ligand>
</feature>
<dbReference type="Pfam" id="PF18317">
    <property type="entry name" value="SDH_C"/>
    <property type="match status" value="1"/>
</dbReference>
<name>A0ABT2FPI8_9GAMM</name>
<keyword evidence="4 8" id="KW-0521">NADP</keyword>
<dbReference type="Pfam" id="PF08501">
    <property type="entry name" value="Shikimate_dh_N"/>
    <property type="match status" value="1"/>
</dbReference>
<protein>
    <recommendedName>
        <fullName evidence="2 8">Shikimate dehydrogenase (NADP(+))</fullName>
        <shortName evidence="8">SDH</shortName>
        <ecNumber evidence="2 8">1.1.1.25</ecNumber>
    </recommendedName>
</protein>
<dbReference type="NCBIfam" id="NF001310">
    <property type="entry name" value="PRK00258.1-2"/>
    <property type="match status" value="1"/>
</dbReference>
<feature type="binding site" evidence="8">
    <location>
        <position position="214"/>
    </location>
    <ligand>
        <name>shikimate</name>
        <dbReference type="ChEBI" id="CHEBI:36208"/>
    </ligand>
</feature>